<dbReference type="PANTHER" id="PTHR30204">
    <property type="entry name" value="REDOX-CYCLING DRUG-SENSING TRANSCRIPTIONAL ACTIVATOR SOXR"/>
    <property type="match status" value="1"/>
</dbReference>
<dbReference type="STRING" id="1293045.H663_06370"/>
<keyword evidence="4" id="KW-0804">Transcription</keyword>
<keyword evidence="2" id="KW-0805">Transcription regulation</keyword>
<dbReference type="GO" id="GO:0003677">
    <property type="term" value="F:DNA binding"/>
    <property type="evidence" value="ECO:0007669"/>
    <property type="project" value="UniProtKB-KW"/>
</dbReference>
<organism evidence="6 7">
    <name type="scientific">Limnohabitans planktonicus II-D5</name>
    <dbReference type="NCBI Taxonomy" id="1293045"/>
    <lineage>
        <taxon>Bacteria</taxon>
        <taxon>Pseudomonadati</taxon>
        <taxon>Pseudomonadota</taxon>
        <taxon>Betaproteobacteria</taxon>
        <taxon>Burkholderiales</taxon>
        <taxon>Comamonadaceae</taxon>
        <taxon>Limnohabitans</taxon>
    </lineage>
</organism>
<dbReference type="Pfam" id="PF13411">
    <property type="entry name" value="MerR_1"/>
    <property type="match status" value="1"/>
</dbReference>
<evidence type="ECO:0000259" key="5">
    <source>
        <dbReference type="PROSITE" id="PS50937"/>
    </source>
</evidence>
<dbReference type="Proteomes" id="UP000037507">
    <property type="component" value="Unassembled WGS sequence"/>
</dbReference>
<evidence type="ECO:0000256" key="4">
    <source>
        <dbReference type="ARBA" id="ARBA00023163"/>
    </source>
</evidence>
<keyword evidence="7" id="KW-1185">Reference proteome</keyword>
<dbReference type="PROSITE" id="PS50937">
    <property type="entry name" value="HTH_MERR_2"/>
    <property type="match status" value="1"/>
</dbReference>
<dbReference type="PANTHER" id="PTHR30204:SF69">
    <property type="entry name" value="MERR-FAMILY TRANSCRIPTIONAL REGULATOR"/>
    <property type="match status" value="1"/>
</dbReference>
<evidence type="ECO:0000313" key="7">
    <source>
        <dbReference type="Proteomes" id="UP000037507"/>
    </source>
</evidence>
<dbReference type="Gene3D" id="1.10.1660.10">
    <property type="match status" value="1"/>
</dbReference>
<name>A0A2T7UBL3_9BURK</name>
<keyword evidence="3" id="KW-0238">DNA-binding</keyword>
<gene>
    <name evidence="6" type="ORF">H663_013850</name>
</gene>
<dbReference type="InterPro" id="IPR047057">
    <property type="entry name" value="MerR_fam"/>
</dbReference>
<dbReference type="OrthoDB" id="9800334at2"/>
<dbReference type="SMART" id="SM00422">
    <property type="entry name" value="HTH_MERR"/>
    <property type="match status" value="1"/>
</dbReference>
<dbReference type="GO" id="GO:0003700">
    <property type="term" value="F:DNA-binding transcription factor activity"/>
    <property type="evidence" value="ECO:0007669"/>
    <property type="project" value="InterPro"/>
</dbReference>
<evidence type="ECO:0000256" key="1">
    <source>
        <dbReference type="ARBA" id="ARBA00022491"/>
    </source>
</evidence>
<feature type="domain" description="HTH merR-type" evidence="5">
    <location>
        <begin position="18"/>
        <end position="87"/>
    </location>
</feature>
<evidence type="ECO:0000313" key="6">
    <source>
        <dbReference type="EMBL" id="PVE42100.1"/>
    </source>
</evidence>
<dbReference type="SUPFAM" id="SSF46955">
    <property type="entry name" value="Putative DNA-binding domain"/>
    <property type="match status" value="1"/>
</dbReference>
<dbReference type="InterPro" id="IPR009061">
    <property type="entry name" value="DNA-bd_dom_put_sf"/>
</dbReference>
<accession>A0A2T7UBL3</accession>
<sequence>MSKPTQIMNTSSPPSPSLYRIGAVSKLSGIPVPTLRIWQSRYHAFSPHTTHGQHRLYNEDDLRKAVLLKALSSQGHGISLIAGLSTAQLQQLQQTGLGIAATQAPPTALAAPLSSTWAVIGLQLAQRLQSAQFSAIWQGQALPIEKVWPHLDEAHADRLSPAPDVLLVSLNGLNEHQAQQIQALAQLHGPRQTLVLYNFGQLKAVASLRDAGYTVYQDPLNDMALADILLRTRPALQPPTWTVQNQHIPPRQFSDTVLQRVANNPNQVLCECPRHLAELLGQIARFEDYSRACLDLSAKDAELHTQLNTIAATARNMFEKALQMVATHEGISLQEDV</sequence>
<reference evidence="6" key="1">
    <citation type="submission" date="2017-04" db="EMBL/GenBank/DDBJ databases">
        <title>Unexpected and diverse lifestyles within the genus Limnohabitans.</title>
        <authorList>
            <person name="Kasalicky V."/>
            <person name="Mehrshad M."/>
            <person name="Andrei S.-A."/>
            <person name="Salcher M."/>
            <person name="Kratochvilova H."/>
            <person name="Simek K."/>
            <person name="Ghai R."/>
        </authorList>
    </citation>
    <scope>NUCLEOTIDE SEQUENCE [LARGE SCALE GENOMIC DNA]</scope>
    <source>
        <strain evidence="6">II-D5</strain>
    </source>
</reference>
<dbReference type="AlphaFoldDB" id="A0A2T7UBL3"/>
<dbReference type="EMBL" id="LFYT02000019">
    <property type="protein sequence ID" value="PVE42100.1"/>
    <property type="molecule type" value="Genomic_DNA"/>
</dbReference>
<protein>
    <recommendedName>
        <fullName evidence="5">HTH merR-type domain-containing protein</fullName>
    </recommendedName>
</protein>
<evidence type="ECO:0000256" key="2">
    <source>
        <dbReference type="ARBA" id="ARBA00023015"/>
    </source>
</evidence>
<proteinExistence type="predicted"/>
<dbReference type="InterPro" id="IPR000551">
    <property type="entry name" value="MerR-type_HTH_dom"/>
</dbReference>
<comment type="caution">
    <text evidence="6">The sequence shown here is derived from an EMBL/GenBank/DDBJ whole genome shotgun (WGS) entry which is preliminary data.</text>
</comment>
<evidence type="ECO:0000256" key="3">
    <source>
        <dbReference type="ARBA" id="ARBA00023125"/>
    </source>
</evidence>
<keyword evidence="1" id="KW-0678">Repressor</keyword>